<dbReference type="GO" id="GO:0032259">
    <property type="term" value="P:methylation"/>
    <property type="evidence" value="ECO:0007669"/>
    <property type="project" value="UniProtKB-KW"/>
</dbReference>
<dbReference type="Pfam" id="PF08241">
    <property type="entry name" value="Methyltransf_11"/>
    <property type="match status" value="1"/>
</dbReference>
<dbReference type="RefSeq" id="WP_132939554.1">
    <property type="nucleotide sequence ID" value="NZ_SLZW01000008.1"/>
</dbReference>
<name>A0A4R3J9I9_9PROT</name>
<dbReference type="PANTHER" id="PTHR43861:SF1">
    <property type="entry name" value="TRANS-ACONITATE 2-METHYLTRANSFERASE"/>
    <property type="match status" value="1"/>
</dbReference>
<proteinExistence type="predicted"/>
<dbReference type="CDD" id="cd02440">
    <property type="entry name" value="AdoMet_MTases"/>
    <property type="match status" value="1"/>
</dbReference>
<evidence type="ECO:0000313" key="3">
    <source>
        <dbReference type="Proteomes" id="UP000295304"/>
    </source>
</evidence>
<dbReference type="SUPFAM" id="SSF53335">
    <property type="entry name" value="S-adenosyl-L-methionine-dependent methyltransferases"/>
    <property type="match status" value="1"/>
</dbReference>
<sequence>MRQNTRSAGPTSQYWDSERYRRNAAFVSEFGRELLDELAPRMGEDILDLGCGDGTLGAAIAERGGNVVGIDFAPDQVKTARARGIAAHVGHGAHLLYENDFDAVFSNAALHWMHPPEDVAKSVFRALRPGGRFIGEMGGIGNVATVRRALLDALSKCGVDGKAFDPWFFPSRESYRDILEEAGFTVSAIMLFDRPTPLPGDFISWLETFAESFLSAVDSARRAALMDAVRAAVRADLCTPEEGWVLDYVRLRFHAEKPEIR</sequence>
<gene>
    <name evidence="2" type="ORF">EDD55_10849</name>
</gene>
<reference evidence="2 3" key="1">
    <citation type="submission" date="2019-03" db="EMBL/GenBank/DDBJ databases">
        <title>Genomic Encyclopedia of Type Strains, Phase IV (KMG-IV): sequencing the most valuable type-strain genomes for metagenomic binning, comparative biology and taxonomic classification.</title>
        <authorList>
            <person name="Goeker M."/>
        </authorList>
    </citation>
    <scope>NUCLEOTIDE SEQUENCE [LARGE SCALE GENOMIC DNA]</scope>
    <source>
        <strain evidence="2 3">DSM 101688</strain>
    </source>
</reference>
<evidence type="ECO:0000259" key="1">
    <source>
        <dbReference type="Pfam" id="PF08241"/>
    </source>
</evidence>
<keyword evidence="2" id="KW-0489">Methyltransferase</keyword>
<dbReference type="PANTHER" id="PTHR43861">
    <property type="entry name" value="TRANS-ACONITATE 2-METHYLTRANSFERASE-RELATED"/>
    <property type="match status" value="1"/>
</dbReference>
<dbReference type="GO" id="GO:0008757">
    <property type="term" value="F:S-adenosylmethionine-dependent methyltransferase activity"/>
    <property type="evidence" value="ECO:0007669"/>
    <property type="project" value="InterPro"/>
</dbReference>
<dbReference type="Proteomes" id="UP000295304">
    <property type="component" value="Unassembled WGS sequence"/>
</dbReference>
<dbReference type="OrthoDB" id="9777638at2"/>
<organism evidence="2 3">
    <name type="scientific">Varunaivibrio sulfuroxidans</name>
    <dbReference type="NCBI Taxonomy" id="1773489"/>
    <lineage>
        <taxon>Bacteria</taxon>
        <taxon>Pseudomonadati</taxon>
        <taxon>Pseudomonadota</taxon>
        <taxon>Alphaproteobacteria</taxon>
        <taxon>Rhodospirillales</taxon>
        <taxon>Magnetovibrionaceae</taxon>
        <taxon>Varunaivibrio</taxon>
    </lineage>
</organism>
<keyword evidence="3" id="KW-1185">Reference proteome</keyword>
<dbReference type="Gene3D" id="3.40.50.150">
    <property type="entry name" value="Vaccinia Virus protein VP39"/>
    <property type="match status" value="1"/>
</dbReference>
<accession>A0A4R3J9I9</accession>
<comment type="caution">
    <text evidence="2">The sequence shown here is derived from an EMBL/GenBank/DDBJ whole genome shotgun (WGS) entry which is preliminary data.</text>
</comment>
<dbReference type="InterPro" id="IPR029063">
    <property type="entry name" value="SAM-dependent_MTases_sf"/>
</dbReference>
<dbReference type="EMBL" id="SLZW01000008">
    <property type="protein sequence ID" value="TCS61250.1"/>
    <property type="molecule type" value="Genomic_DNA"/>
</dbReference>
<dbReference type="AlphaFoldDB" id="A0A4R3J9I9"/>
<feature type="domain" description="Methyltransferase type 11" evidence="1">
    <location>
        <begin position="47"/>
        <end position="134"/>
    </location>
</feature>
<dbReference type="InterPro" id="IPR013216">
    <property type="entry name" value="Methyltransf_11"/>
</dbReference>
<evidence type="ECO:0000313" key="2">
    <source>
        <dbReference type="EMBL" id="TCS61250.1"/>
    </source>
</evidence>
<keyword evidence="2" id="KW-0808">Transferase</keyword>
<protein>
    <submittedName>
        <fullName evidence="2">Trans-aconitate methyltransferase</fullName>
    </submittedName>
</protein>